<comment type="caution">
    <text evidence="5">The sequence shown here is derived from an EMBL/GenBank/DDBJ whole genome shotgun (WGS) entry which is preliminary data.</text>
</comment>
<evidence type="ECO:0000256" key="1">
    <source>
        <dbReference type="ARBA" id="ARBA00022603"/>
    </source>
</evidence>
<evidence type="ECO:0000256" key="2">
    <source>
        <dbReference type="ARBA" id="ARBA00022679"/>
    </source>
</evidence>
<reference evidence="6" key="1">
    <citation type="submission" date="2017-07" db="EMBL/GenBank/DDBJ databases">
        <title>Comparative genome mining reveals phylogenetic distribution patterns of secondary metabolites in Amycolatopsis.</title>
        <authorList>
            <person name="Adamek M."/>
            <person name="Alanjary M."/>
            <person name="Sales-Ortells H."/>
            <person name="Goodfellow M."/>
            <person name="Bull A.T."/>
            <person name="Kalinowski J."/>
            <person name="Ziemert N."/>
        </authorList>
    </citation>
    <scope>NUCLEOTIDE SEQUENCE [LARGE SCALE GENOMIC DNA]</scope>
    <source>
        <strain evidence="6">H5</strain>
    </source>
</reference>
<evidence type="ECO:0000313" key="5">
    <source>
        <dbReference type="EMBL" id="OXM69498.1"/>
    </source>
</evidence>
<dbReference type="CDD" id="cd02440">
    <property type="entry name" value="AdoMet_MTases"/>
    <property type="match status" value="1"/>
</dbReference>
<gene>
    <name evidence="5" type="ORF">CF165_08235</name>
</gene>
<keyword evidence="6" id="KW-1185">Reference proteome</keyword>
<dbReference type="GO" id="GO:0032259">
    <property type="term" value="P:methylation"/>
    <property type="evidence" value="ECO:0007669"/>
    <property type="project" value="UniProtKB-KW"/>
</dbReference>
<dbReference type="Proteomes" id="UP000215199">
    <property type="component" value="Unassembled WGS sequence"/>
</dbReference>
<dbReference type="GO" id="GO:0008168">
    <property type="term" value="F:methyltransferase activity"/>
    <property type="evidence" value="ECO:0007669"/>
    <property type="project" value="UniProtKB-KW"/>
</dbReference>
<evidence type="ECO:0000313" key="6">
    <source>
        <dbReference type="Proteomes" id="UP000215199"/>
    </source>
</evidence>
<accession>A0A229TEA4</accession>
<keyword evidence="3" id="KW-0949">S-adenosyl-L-methionine</keyword>
<dbReference type="InterPro" id="IPR041698">
    <property type="entry name" value="Methyltransf_25"/>
</dbReference>
<name>A0A229TEA4_9PSEU</name>
<keyword evidence="2 5" id="KW-0808">Transferase</keyword>
<keyword evidence="1 5" id="KW-0489">Methyltransferase</keyword>
<feature type="domain" description="Methyltransferase" evidence="4">
    <location>
        <begin position="44"/>
        <end position="134"/>
    </location>
</feature>
<dbReference type="Gene3D" id="3.40.50.150">
    <property type="entry name" value="Vaccinia Virus protein VP39"/>
    <property type="match status" value="1"/>
</dbReference>
<dbReference type="InterPro" id="IPR029063">
    <property type="entry name" value="SAM-dependent_MTases_sf"/>
</dbReference>
<dbReference type="OrthoDB" id="9810615at2"/>
<evidence type="ECO:0000259" key="4">
    <source>
        <dbReference type="Pfam" id="PF13649"/>
    </source>
</evidence>
<dbReference type="EMBL" id="NMUL01000007">
    <property type="protein sequence ID" value="OXM69498.1"/>
    <property type="molecule type" value="Genomic_DNA"/>
</dbReference>
<dbReference type="SUPFAM" id="SSF53335">
    <property type="entry name" value="S-adenosyl-L-methionine-dependent methyltransferases"/>
    <property type="match status" value="1"/>
</dbReference>
<dbReference type="Pfam" id="PF13649">
    <property type="entry name" value="Methyltransf_25"/>
    <property type="match status" value="1"/>
</dbReference>
<sequence>MDLVTHYAAGPAEHTRLARTPHGRLEYLRTRELLRRFLPETARILDVGGGTGIHAEWLAAEGHAVHLVDLVPDHVAHAATLPGVTAETGDARNLTAPDAAFDAVLLLGPLYHLVDPADRARSLAEGRRVLRPGGLLAAAGISRYLSLLETATAGTLTAEQVAPIRTVIETGEYDGHVGFVPTHWHTSAELRDEVATAGFPDVSVYGVEGPAWPALDAAGPGRFDTLAEAALRAARIAEQDPRLIDVSAHLLAVAHRPH</sequence>
<dbReference type="PANTHER" id="PTHR43464:SF19">
    <property type="entry name" value="UBIQUINONE BIOSYNTHESIS O-METHYLTRANSFERASE, MITOCHONDRIAL"/>
    <property type="match status" value="1"/>
</dbReference>
<dbReference type="RefSeq" id="WP_093946826.1">
    <property type="nucleotide sequence ID" value="NZ_NMUL01000007.1"/>
</dbReference>
<organism evidence="5 6">
    <name type="scientific">Amycolatopsis vastitatis</name>
    <dbReference type="NCBI Taxonomy" id="1905142"/>
    <lineage>
        <taxon>Bacteria</taxon>
        <taxon>Bacillati</taxon>
        <taxon>Actinomycetota</taxon>
        <taxon>Actinomycetes</taxon>
        <taxon>Pseudonocardiales</taxon>
        <taxon>Pseudonocardiaceae</taxon>
        <taxon>Amycolatopsis</taxon>
    </lineage>
</organism>
<proteinExistence type="predicted"/>
<evidence type="ECO:0000256" key="3">
    <source>
        <dbReference type="ARBA" id="ARBA00022691"/>
    </source>
</evidence>
<dbReference type="PANTHER" id="PTHR43464">
    <property type="entry name" value="METHYLTRANSFERASE"/>
    <property type="match status" value="1"/>
</dbReference>
<protein>
    <submittedName>
        <fullName evidence="5">SAM-dependent methyltransferase</fullName>
    </submittedName>
</protein>
<dbReference type="AlphaFoldDB" id="A0A229TEA4"/>